<feature type="transmembrane region" description="Helical" evidence="6">
    <location>
        <begin position="212"/>
        <end position="233"/>
    </location>
</feature>
<dbReference type="InterPro" id="IPR045062">
    <property type="entry name" value="Cyt_c_biogenesis_CcsA/CcmC"/>
</dbReference>
<dbReference type="AlphaFoldDB" id="A0A3B1C7L4"/>
<evidence type="ECO:0000256" key="5">
    <source>
        <dbReference type="ARBA" id="ARBA00023136"/>
    </source>
</evidence>
<dbReference type="EMBL" id="UOGE01000118">
    <property type="protein sequence ID" value="VAX26189.1"/>
    <property type="molecule type" value="Genomic_DNA"/>
</dbReference>
<feature type="transmembrane region" description="Helical" evidence="6">
    <location>
        <begin position="6"/>
        <end position="25"/>
    </location>
</feature>
<keyword evidence="2 6" id="KW-0812">Transmembrane</keyword>
<accession>A0A3B1C7L4</accession>
<evidence type="ECO:0000259" key="7">
    <source>
        <dbReference type="Pfam" id="PF01578"/>
    </source>
</evidence>
<sequence>MTTLFALATFLYFLGMVKYLLHLALRNQLLFKLATIMIFLGFLMETAALMQRSSITGHGPYTNLFEYCAFGAWVVFLSFLIAEGYFKIKPLGAFMAPLGFLLMLLAFAFSTETEPTLPVKAYWLTMHRTLSFLAFGAFTLVFAAGCMYLIQERQLKSKQFGLWYHRLPSLGVLDEANRMGLIFGFPIVTVGALAAVAWSAQKYGTALKYDASTATLTIGWGVYAALSVGRAWLGWRGRRAAALGIIGFGIVVISLLVHLR</sequence>
<evidence type="ECO:0000256" key="3">
    <source>
        <dbReference type="ARBA" id="ARBA00022748"/>
    </source>
</evidence>
<evidence type="ECO:0000256" key="6">
    <source>
        <dbReference type="SAM" id="Phobius"/>
    </source>
</evidence>
<dbReference type="Pfam" id="PF01578">
    <property type="entry name" value="Cytochrom_C_asm"/>
    <property type="match status" value="1"/>
</dbReference>
<feature type="transmembrane region" description="Helical" evidence="6">
    <location>
        <begin position="30"/>
        <end position="52"/>
    </location>
</feature>
<organism evidence="8">
    <name type="scientific">hydrothermal vent metagenome</name>
    <dbReference type="NCBI Taxonomy" id="652676"/>
    <lineage>
        <taxon>unclassified sequences</taxon>
        <taxon>metagenomes</taxon>
        <taxon>ecological metagenomes</taxon>
    </lineage>
</organism>
<feature type="transmembrane region" description="Helical" evidence="6">
    <location>
        <begin position="240"/>
        <end position="259"/>
    </location>
</feature>
<evidence type="ECO:0000256" key="4">
    <source>
        <dbReference type="ARBA" id="ARBA00022989"/>
    </source>
</evidence>
<feature type="transmembrane region" description="Helical" evidence="6">
    <location>
        <begin position="91"/>
        <end position="110"/>
    </location>
</feature>
<dbReference type="GO" id="GO:0020037">
    <property type="term" value="F:heme binding"/>
    <property type="evidence" value="ECO:0007669"/>
    <property type="project" value="InterPro"/>
</dbReference>
<name>A0A3B1C7L4_9ZZZZ</name>
<evidence type="ECO:0000313" key="8">
    <source>
        <dbReference type="EMBL" id="VAX26189.1"/>
    </source>
</evidence>
<feature type="transmembrane region" description="Helical" evidence="6">
    <location>
        <begin position="64"/>
        <end position="82"/>
    </location>
</feature>
<dbReference type="InterPro" id="IPR002541">
    <property type="entry name" value="Cyt_c_assembly"/>
</dbReference>
<keyword evidence="5 6" id="KW-0472">Membrane</keyword>
<keyword evidence="3" id="KW-0201">Cytochrome c-type biogenesis</keyword>
<dbReference type="PANTHER" id="PTHR30071">
    <property type="entry name" value="HEME EXPORTER PROTEIN C"/>
    <property type="match status" value="1"/>
</dbReference>
<feature type="transmembrane region" description="Helical" evidence="6">
    <location>
        <begin position="130"/>
        <end position="150"/>
    </location>
</feature>
<reference evidence="8" key="1">
    <citation type="submission" date="2018-06" db="EMBL/GenBank/DDBJ databases">
        <authorList>
            <person name="Zhirakovskaya E."/>
        </authorList>
    </citation>
    <scope>NUCLEOTIDE SEQUENCE</scope>
</reference>
<proteinExistence type="predicted"/>
<comment type="subcellular location">
    <subcellularLocation>
        <location evidence="1">Membrane</location>
        <topology evidence="1">Multi-pass membrane protein</topology>
    </subcellularLocation>
</comment>
<feature type="transmembrane region" description="Helical" evidence="6">
    <location>
        <begin position="179"/>
        <end position="200"/>
    </location>
</feature>
<evidence type="ECO:0000256" key="1">
    <source>
        <dbReference type="ARBA" id="ARBA00004141"/>
    </source>
</evidence>
<dbReference type="PANTHER" id="PTHR30071:SF1">
    <property type="entry name" value="CYTOCHROME B_B6 PROTEIN-RELATED"/>
    <property type="match status" value="1"/>
</dbReference>
<keyword evidence="4 6" id="KW-1133">Transmembrane helix</keyword>
<dbReference type="GO" id="GO:0005886">
    <property type="term" value="C:plasma membrane"/>
    <property type="evidence" value="ECO:0007669"/>
    <property type="project" value="TreeGrafter"/>
</dbReference>
<evidence type="ECO:0000256" key="2">
    <source>
        <dbReference type="ARBA" id="ARBA00022692"/>
    </source>
</evidence>
<feature type="domain" description="Cytochrome c assembly protein" evidence="7">
    <location>
        <begin position="62"/>
        <end position="256"/>
    </location>
</feature>
<protein>
    <recommendedName>
        <fullName evidence="7">Cytochrome c assembly protein domain-containing protein</fullName>
    </recommendedName>
</protein>
<dbReference type="GO" id="GO:0017004">
    <property type="term" value="P:cytochrome complex assembly"/>
    <property type="evidence" value="ECO:0007669"/>
    <property type="project" value="UniProtKB-KW"/>
</dbReference>
<gene>
    <name evidence="8" type="ORF">MNBD_NITROSPINAE02-1358</name>
</gene>